<dbReference type="PANTHER" id="PTHR34153:SF2">
    <property type="entry name" value="SI:CH211-262H13.3-RELATED"/>
    <property type="match status" value="1"/>
</dbReference>
<accession>A0A9R0AT41</accession>
<proteinExistence type="predicted"/>
<dbReference type="OrthoDB" id="8939517at2759"/>
<organism evidence="2">
    <name type="scientific">Cyprinus carpio</name>
    <name type="common">Common carp</name>
    <dbReference type="NCBI Taxonomy" id="7962"/>
    <lineage>
        <taxon>Eukaryota</taxon>
        <taxon>Metazoa</taxon>
        <taxon>Chordata</taxon>
        <taxon>Craniata</taxon>
        <taxon>Vertebrata</taxon>
        <taxon>Euteleostomi</taxon>
        <taxon>Actinopterygii</taxon>
        <taxon>Neopterygii</taxon>
        <taxon>Teleostei</taxon>
        <taxon>Ostariophysi</taxon>
        <taxon>Cypriniformes</taxon>
        <taxon>Cyprinidae</taxon>
        <taxon>Cyprininae</taxon>
        <taxon>Cyprinus</taxon>
    </lineage>
</organism>
<feature type="region of interest" description="Disordered" evidence="1">
    <location>
        <begin position="71"/>
        <end position="101"/>
    </location>
</feature>
<dbReference type="RefSeq" id="XP_042609295.1">
    <property type="nucleotide sequence ID" value="XM_042753361.1"/>
</dbReference>
<name>A0A9R0AT41_CYPCA</name>
<gene>
    <name evidence="2" type="primary">LOC109108583</name>
</gene>
<dbReference type="PANTHER" id="PTHR34153">
    <property type="entry name" value="SI:CH211-262H13.3-RELATED-RELATED"/>
    <property type="match status" value="1"/>
</dbReference>
<dbReference type="AlphaFoldDB" id="A0A9R0AT41"/>
<dbReference type="Proteomes" id="UP001155660">
    <property type="component" value="Chromosome B25"/>
</dbReference>
<protein>
    <submittedName>
        <fullName evidence="2">Uncharacterized protein LOC109108583</fullName>
    </submittedName>
</protein>
<sequence length="330" mass="37021">MFKIVEFVETHEVELVPAIWVENGQCYWPNSLRGMALHLAIKNKTPPNCDWGSWEVRTMFSTDSYEEGRRKAKEAETWSDLQSDAEMSGQKPPRRKMKSVRIGPPGGCLMDSEEESGPPPKQLLPPAPTVNLPVVIPNTTFTPVPITTLPAAAAPPPQGTYTEMLQNWQPMDDVPPLRSCQTFRIAPQQSSEPALLREVLTKLEMVLDQQSTILRLLQLREDQGQLLNIEEGLLPLQDLPQLLSLEQRIQQSPDYKQKLINWLGLIGGVNGKTSVATLQLREVVIAAVWRNPITANAAEMEVEGTIRRWLQLAADREGGRKRRLLEKAAV</sequence>
<dbReference type="GeneID" id="109108583"/>
<evidence type="ECO:0000256" key="1">
    <source>
        <dbReference type="SAM" id="MobiDB-lite"/>
    </source>
</evidence>
<reference evidence="2" key="1">
    <citation type="submission" date="2025-08" db="UniProtKB">
        <authorList>
            <consortium name="RefSeq"/>
        </authorList>
    </citation>
    <scope>IDENTIFICATION</scope>
    <source>
        <tissue evidence="2">Muscle</tissue>
    </source>
</reference>
<dbReference type="KEGG" id="ccar:109108583"/>
<evidence type="ECO:0000313" key="2">
    <source>
        <dbReference type="RefSeq" id="XP_042609295.1"/>
    </source>
</evidence>